<comment type="caution">
    <text evidence="2">The sequence shown here is derived from an EMBL/GenBank/DDBJ whole genome shotgun (WGS) entry which is preliminary data.</text>
</comment>
<proteinExistence type="predicted"/>
<dbReference type="InterPro" id="IPR018958">
    <property type="entry name" value="Knr4/Smi1-like_dom"/>
</dbReference>
<evidence type="ECO:0000259" key="1">
    <source>
        <dbReference type="Pfam" id="PF09346"/>
    </source>
</evidence>
<gene>
    <name evidence="2" type="ORF">FEM03_10010</name>
</gene>
<dbReference type="OrthoDB" id="199286at2"/>
<feature type="domain" description="Knr4/Smi1-like" evidence="1">
    <location>
        <begin position="4"/>
        <end position="116"/>
    </location>
</feature>
<keyword evidence="3" id="KW-1185">Reference proteome</keyword>
<dbReference type="Proteomes" id="UP000306196">
    <property type="component" value="Unassembled WGS sequence"/>
</dbReference>
<reference evidence="2 3" key="1">
    <citation type="submission" date="2019-05" db="EMBL/GenBank/DDBJ databases">
        <title>Verrucobacter flavum gen. nov., sp. nov. a new member of the family Verrucomicrobiaceae.</title>
        <authorList>
            <person name="Szuroczki S."/>
            <person name="Abbaszade G."/>
            <person name="Szabo A."/>
            <person name="Felfoldi T."/>
            <person name="Schumann P."/>
            <person name="Boka K."/>
            <person name="Keki Z."/>
            <person name="Toumi M."/>
            <person name="Toth E."/>
        </authorList>
    </citation>
    <scope>NUCLEOTIDE SEQUENCE [LARGE SCALE GENOMIC DNA]</scope>
    <source>
        <strain evidence="2 3">MG-N-17</strain>
    </source>
</reference>
<dbReference type="AlphaFoldDB" id="A0A5R8KEA7"/>
<dbReference type="EMBL" id="VAUV01000007">
    <property type="protein sequence ID" value="TLD70644.1"/>
    <property type="molecule type" value="Genomic_DNA"/>
</dbReference>
<organism evidence="2 3">
    <name type="scientific">Phragmitibacter flavus</name>
    <dbReference type="NCBI Taxonomy" id="2576071"/>
    <lineage>
        <taxon>Bacteria</taxon>
        <taxon>Pseudomonadati</taxon>
        <taxon>Verrucomicrobiota</taxon>
        <taxon>Verrucomicrobiia</taxon>
        <taxon>Verrucomicrobiales</taxon>
        <taxon>Verrucomicrobiaceae</taxon>
        <taxon>Phragmitibacter</taxon>
    </lineage>
</organism>
<dbReference type="RefSeq" id="WP_138086117.1">
    <property type="nucleotide sequence ID" value="NZ_VAUV01000007.1"/>
</dbReference>
<name>A0A5R8KEA7_9BACT</name>
<dbReference type="SUPFAM" id="SSF160631">
    <property type="entry name" value="SMI1/KNR4-like"/>
    <property type="match status" value="1"/>
</dbReference>
<dbReference type="InterPro" id="IPR037883">
    <property type="entry name" value="Knr4/Smi1-like_sf"/>
</dbReference>
<evidence type="ECO:0000313" key="2">
    <source>
        <dbReference type="EMBL" id="TLD70644.1"/>
    </source>
</evidence>
<accession>A0A5R8KEA7</accession>
<dbReference type="Pfam" id="PF09346">
    <property type="entry name" value="SMI1_KNR4"/>
    <property type="match status" value="1"/>
</dbReference>
<protein>
    <recommendedName>
        <fullName evidence="1">Knr4/Smi1-like domain-containing protein</fullName>
    </recommendedName>
</protein>
<sequence length="124" mass="13951">MNHSQVQSLEGRIGVALPTAYRDYFISATDKLLEDAIIFESPRSGVIDEILTAEDVLRNDEEGRMGIPEKSLLHIGGNLLGGYLYLDLSPEGFGKLLYMESYTFKETFASFEALLSEPRENREE</sequence>
<evidence type="ECO:0000313" key="3">
    <source>
        <dbReference type="Proteomes" id="UP000306196"/>
    </source>
</evidence>